<dbReference type="EMBL" id="CM001219">
    <property type="protein sequence ID" value="KEH33521.1"/>
    <property type="molecule type" value="Genomic_DNA"/>
</dbReference>
<sequence length="117" mass="13250">MVRSWETVTIYPPSADSKNTCQNQYKGGKKDSRHTRITSPKEKQPLNLHSAENSAHQTETSGDSSRNLPRDNDITRKHADTAIKRTAHALIRPRNYSQHSKITVFSVREAVIMVPIL</sequence>
<evidence type="ECO:0000313" key="4">
    <source>
        <dbReference type="Proteomes" id="UP000002051"/>
    </source>
</evidence>
<name>A0A072UVT4_MEDTR</name>
<dbReference type="EnsemblPlants" id="KEH33521">
    <property type="protein sequence ID" value="KEH33521"/>
    <property type="gene ID" value="MTR_3g045140"/>
</dbReference>
<gene>
    <name evidence="2" type="ordered locus">MTR_3g045140</name>
</gene>
<dbReference type="AlphaFoldDB" id="A0A072UVT4"/>
<feature type="region of interest" description="Disordered" evidence="1">
    <location>
        <begin position="1"/>
        <end position="80"/>
    </location>
</feature>
<feature type="compositionally biased region" description="Polar residues" evidence="1">
    <location>
        <begin position="16"/>
        <end position="25"/>
    </location>
</feature>
<dbReference type="Proteomes" id="UP000002051">
    <property type="component" value="Chromosome 3"/>
</dbReference>
<evidence type="ECO:0000313" key="3">
    <source>
        <dbReference type="EnsemblPlants" id="KEH33521"/>
    </source>
</evidence>
<protein>
    <submittedName>
        <fullName evidence="2 3">Uncharacterized protein</fullName>
    </submittedName>
</protein>
<evidence type="ECO:0000256" key="1">
    <source>
        <dbReference type="SAM" id="MobiDB-lite"/>
    </source>
</evidence>
<feature type="compositionally biased region" description="Polar residues" evidence="1">
    <location>
        <begin position="50"/>
        <end position="67"/>
    </location>
</feature>
<dbReference type="HOGENOM" id="CLU_2088409_0_0_1"/>
<reference evidence="2 4" key="1">
    <citation type="journal article" date="2011" name="Nature">
        <title>The Medicago genome provides insight into the evolution of rhizobial symbioses.</title>
        <authorList>
            <person name="Young N.D."/>
            <person name="Debelle F."/>
            <person name="Oldroyd G.E."/>
            <person name="Geurts R."/>
            <person name="Cannon S.B."/>
            <person name="Udvardi M.K."/>
            <person name="Benedito V.A."/>
            <person name="Mayer K.F."/>
            <person name="Gouzy J."/>
            <person name="Schoof H."/>
            <person name="Van de Peer Y."/>
            <person name="Proost S."/>
            <person name="Cook D.R."/>
            <person name="Meyers B.C."/>
            <person name="Spannagl M."/>
            <person name="Cheung F."/>
            <person name="De Mita S."/>
            <person name="Krishnakumar V."/>
            <person name="Gundlach H."/>
            <person name="Zhou S."/>
            <person name="Mudge J."/>
            <person name="Bharti A.K."/>
            <person name="Murray J.D."/>
            <person name="Naoumkina M.A."/>
            <person name="Rosen B."/>
            <person name="Silverstein K.A."/>
            <person name="Tang H."/>
            <person name="Rombauts S."/>
            <person name="Zhao P.X."/>
            <person name="Zhou P."/>
            <person name="Barbe V."/>
            <person name="Bardou P."/>
            <person name="Bechner M."/>
            <person name="Bellec A."/>
            <person name="Berger A."/>
            <person name="Berges H."/>
            <person name="Bidwell S."/>
            <person name="Bisseling T."/>
            <person name="Choisne N."/>
            <person name="Couloux A."/>
            <person name="Denny R."/>
            <person name="Deshpande S."/>
            <person name="Dai X."/>
            <person name="Doyle J.J."/>
            <person name="Dudez A.M."/>
            <person name="Farmer A.D."/>
            <person name="Fouteau S."/>
            <person name="Franken C."/>
            <person name="Gibelin C."/>
            <person name="Gish J."/>
            <person name="Goldstein S."/>
            <person name="Gonzalez A.J."/>
            <person name="Green P.J."/>
            <person name="Hallab A."/>
            <person name="Hartog M."/>
            <person name="Hua A."/>
            <person name="Humphray S.J."/>
            <person name="Jeong D.H."/>
            <person name="Jing Y."/>
            <person name="Jocker A."/>
            <person name="Kenton S.M."/>
            <person name="Kim D.J."/>
            <person name="Klee K."/>
            <person name="Lai H."/>
            <person name="Lang C."/>
            <person name="Lin S."/>
            <person name="Macmil S.L."/>
            <person name="Magdelenat G."/>
            <person name="Matthews L."/>
            <person name="McCorrison J."/>
            <person name="Monaghan E.L."/>
            <person name="Mun J.H."/>
            <person name="Najar F.Z."/>
            <person name="Nicholson C."/>
            <person name="Noirot C."/>
            <person name="O'Bleness M."/>
            <person name="Paule C.R."/>
            <person name="Poulain J."/>
            <person name="Prion F."/>
            <person name="Qin B."/>
            <person name="Qu C."/>
            <person name="Retzel E.F."/>
            <person name="Riddle C."/>
            <person name="Sallet E."/>
            <person name="Samain S."/>
            <person name="Samson N."/>
            <person name="Sanders I."/>
            <person name="Saurat O."/>
            <person name="Scarpelli C."/>
            <person name="Schiex T."/>
            <person name="Segurens B."/>
            <person name="Severin A.J."/>
            <person name="Sherrier D.J."/>
            <person name="Shi R."/>
            <person name="Sims S."/>
            <person name="Singer S.R."/>
            <person name="Sinharoy S."/>
            <person name="Sterck L."/>
            <person name="Viollet A."/>
            <person name="Wang B.B."/>
            <person name="Wang K."/>
            <person name="Wang M."/>
            <person name="Wang X."/>
            <person name="Warfsmann J."/>
            <person name="Weissenbach J."/>
            <person name="White D.D."/>
            <person name="White J.D."/>
            <person name="Wiley G.B."/>
            <person name="Wincker P."/>
            <person name="Xing Y."/>
            <person name="Yang L."/>
            <person name="Yao Z."/>
            <person name="Ying F."/>
            <person name="Zhai J."/>
            <person name="Zhou L."/>
            <person name="Zuber A."/>
            <person name="Denarie J."/>
            <person name="Dixon R.A."/>
            <person name="May G.D."/>
            <person name="Schwartz D.C."/>
            <person name="Rogers J."/>
            <person name="Quetier F."/>
            <person name="Town C.D."/>
            <person name="Roe B.A."/>
        </authorList>
    </citation>
    <scope>NUCLEOTIDE SEQUENCE [LARGE SCALE GENOMIC DNA]</scope>
    <source>
        <strain evidence="2">A17</strain>
        <strain evidence="3 4">cv. Jemalong A17</strain>
    </source>
</reference>
<evidence type="ECO:0000313" key="2">
    <source>
        <dbReference type="EMBL" id="KEH33521.1"/>
    </source>
</evidence>
<reference evidence="3" key="3">
    <citation type="submission" date="2015-04" db="UniProtKB">
        <authorList>
            <consortium name="EnsemblPlants"/>
        </authorList>
    </citation>
    <scope>IDENTIFICATION</scope>
    <source>
        <strain evidence="3">cv. Jemalong A17</strain>
    </source>
</reference>
<keyword evidence="4" id="KW-1185">Reference proteome</keyword>
<organism evidence="2 4">
    <name type="scientific">Medicago truncatula</name>
    <name type="common">Barrel medic</name>
    <name type="synonym">Medicago tribuloides</name>
    <dbReference type="NCBI Taxonomy" id="3880"/>
    <lineage>
        <taxon>Eukaryota</taxon>
        <taxon>Viridiplantae</taxon>
        <taxon>Streptophyta</taxon>
        <taxon>Embryophyta</taxon>
        <taxon>Tracheophyta</taxon>
        <taxon>Spermatophyta</taxon>
        <taxon>Magnoliopsida</taxon>
        <taxon>eudicotyledons</taxon>
        <taxon>Gunneridae</taxon>
        <taxon>Pentapetalae</taxon>
        <taxon>rosids</taxon>
        <taxon>fabids</taxon>
        <taxon>Fabales</taxon>
        <taxon>Fabaceae</taxon>
        <taxon>Papilionoideae</taxon>
        <taxon>50 kb inversion clade</taxon>
        <taxon>NPAAA clade</taxon>
        <taxon>Hologalegina</taxon>
        <taxon>IRL clade</taxon>
        <taxon>Trifolieae</taxon>
        <taxon>Medicago</taxon>
    </lineage>
</organism>
<feature type="compositionally biased region" description="Basic and acidic residues" evidence="1">
    <location>
        <begin position="68"/>
        <end position="80"/>
    </location>
</feature>
<reference evidence="2 4" key="2">
    <citation type="journal article" date="2014" name="BMC Genomics">
        <title>An improved genome release (version Mt4.0) for the model legume Medicago truncatula.</title>
        <authorList>
            <person name="Tang H."/>
            <person name="Krishnakumar V."/>
            <person name="Bidwell S."/>
            <person name="Rosen B."/>
            <person name="Chan A."/>
            <person name="Zhou S."/>
            <person name="Gentzbittel L."/>
            <person name="Childs K.L."/>
            <person name="Yandell M."/>
            <person name="Gundlach H."/>
            <person name="Mayer K.F."/>
            <person name="Schwartz D.C."/>
            <person name="Town C.D."/>
        </authorList>
    </citation>
    <scope>GENOME REANNOTATION</scope>
    <source>
        <strain evidence="2">A17</strain>
        <strain evidence="3 4">cv. Jemalong A17</strain>
    </source>
</reference>
<accession>A0A072UVT4</accession>
<proteinExistence type="predicted"/>